<reference evidence="1 2" key="1">
    <citation type="journal article" date="2022" name="Allergy">
        <title>Genome assembly and annotation of Periplaneta americana reveal a comprehensive cockroach allergen profile.</title>
        <authorList>
            <person name="Wang L."/>
            <person name="Xiong Q."/>
            <person name="Saelim N."/>
            <person name="Wang L."/>
            <person name="Nong W."/>
            <person name="Wan A.T."/>
            <person name="Shi M."/>
            <person name="Liu X."/>
            <person name="Cao Q."/>
            <person name="Hui J.H.L."/>
            <person name="Sookrung N."/>
            <person name="Leung T.F."/>
            <person name="Tungtrongchitr A."/>
            <person name="Tsui S.K.W."/>
        </authorList>
    </citation>
    <scope>NUCLEOTIDE SEQUENCE [LARGE SCALE GENOMIC DNA]</scope>
    <source>
        <strain evidence="1">PWHHKU_190912</strain>
    </source>
</reference>
<keyword evidence="2" id="KW-1185">Reference proteome</keyword>
<protein>
    <recommendedName>
        <fullName evidence="3">Reverse transcriptase domain-containing protein</fullName>
    </recommendedName>
</protein>
<dbReference type="EMBL" id="JAJSOF020000003">
    <property type="protein sequence ID" value="KAJ4450421.1"/>
    <property type="molecule type" value="Genomic_DNA"/>
</dbReference>
<comment type="caution">
    <text evidence="1">The sequence shown here is derived from an EMBL/GenBank/DDBJ whole genome shotgun (WGS) entry which is preliminary data.</text>
</comment>
<dbReference type="PANTHER" id="PTHR33332">
    <property type="entry name" value="REVERSE TRANSCRIPTASE DOMAIN-CONTAINING PROTEIN"/>
    <property type="match status" value="1"/>
</dbReference>
<evidence type="ECO:0000313" key="1">
    <source>
        <dbReference type="EMBL" id="KAJ4450421.1"/>
    </source>
</evidence>
<dbReference type="Proteomes" id="UP001148838">
    <property type="component" value="Unassembled WGS sequence"/>
</dbReference>
<sequence>MEQKTLLQLNFLFNRLGCGRTSHAMSHSEDTVNFEGKKASFPFGIESSFVTHNDDLSNTPEDSVDSMYYILTLLDLSKAFNSVNFDLLTHKLRNLHLSETAVSWFESYLRERQQCVVSGNRSSSWLNITSDRINYAIDKLNEDIDSIVTWTKKFHLNINPGKTQAIILGHKRQTDAVKHLDISPLNYLKKNVTILGRRKLKFYSAVHSISTSPLKSSSNACSIVHGMVILLEQQCSFGKTFSGGGKEYIFHNVLVSSRIKPAIDAFYNARSIVRHPPPTRYAKAPRSFTSVHIALVMSETILTIDTTGPS</sequence>
<evidence type="ECO:0000313" key="2">
    <source>
        <dbReference type="Proteomes" id="UP001148838"/>
    </source>
</evidence>
<proteinExistence type="predicted"/>
<accession>A0ABQ8TX20</accession>
<organism evidence="1 2">
    <name type="scientific">Periplaneta americana</name>
    <name type="common">American cockroach</name>
    <name type="synonym">Blatta americana</name>
    <dbReference type="NCBI Taxonomy" id="6978"/>
    <lineage>
        <taxon>Eukaryota</taxon>
        <taxon>Metazoa</taxon>
        <taxon>Ecdysozoa</taxon>
        <taxon>Arthropoda</taxon>
        <taxon>Hexapoda</taxon>
        <taxon>Insecta</taxon>
        <taxon>Pterygota</taxon>
        <taxon>Neoptera</taxon>
        <taxon>Polyneoptera</taxon>
        <taxon>Dictyoptera</taxon>
        <taxon>Blattodea</taxon>
        <taxon>Blattoidea</taxon>
        <taxon>Blattidae</taxon>
        <taxon>Blattinae</taxon>
        <taxon>Periplaneta</taxon>
    </lineage>
</organism>
<gene>
    <name evidence="1" type="ORF">ANN_01845</name>
</gene>
<evidence type="ECO:0008006" key="3">
    <source>
        <dbReference type="Google" id="ProtNLM"/>
    </source>
</evidence>
<name>A0ABQ8TX20_PERAM</name>